<dbReference type="Pfam" id="PF13657">
    <property type="entry name" value="Couple_hipA"/>
    <property type="match status" value="1"/>
</dbReference>
<protein>
    <submittedName>
        <fullName evidence="6">HipA N-terminal domain protein</fullName>
    </submittedName>
</protein>
<evidence type="ECO:0000259" key="5">
    <source>
        <dbReference type="Pfam" id="PF13657"/>
    </source>
</evidence>
<accession>B1KL17</accession>
<dbReference type="Gene3D" id="1.10.1070.20">
    <property type="match status" value="1"/>
</dbReference>
<dbReference type="HOGENOM" id="CLU_030167_3_0_6"/>
<evidence type="ECO:0000256" key="1">
    <source>
        <dbReference type="ARBA" id="ARBA00010164"/>
    </source>
</evidence>
<feature type="domain" description="HipA-like C-terminal" evidence="4">
    <location>
        <begin position="149"/>
        <end position="387"/>
    </location>
</feature>
<dbReference type="GO" id="GO:0004674">
    <property type="term" value="F:protein serine/threonine kinase activity"/>
    <property type="evidence" value="ECO:0007669"/>
    <property type="project" value="TreeGrafter"/>
</dbReference>
<sequence length="418" mass="48038">MSKQIEQVEGLNIQLHGIDIGVVAHYAGGKNILSFNPVYIAMCQHERPVLTLRQLQDPNYFNKPQIRSEKIPPVLSNLLPEGILREIVAKALQCHVNNEFSILAYLGTNLPGALVALPIKAGDMPSWALEQRLVTEPQQINVKHADTKFSLAGVQMKFSSSHVDGHYHIDQEISEDMWIIKTPSTVHKGVSVNEYTCMRLAEAAGANIPEIRLIKLDELEGLPNIRLPDETYAYGIKRFDRTHEGRVHTEDFAQIFGLYPSDKYQKVNYEQLGQVLFRTSNDRLDDVQQMARRLLINILLGNGDAHLKNWTIIYQDQRSPRLSPLYDVVFTAPYIEHDNLALNMTKSKQWYEMTMEHFENWSNSVGVPWVAIKPHLLDTMEKARSMWPEMLEELPMLNEHKEALQNHWQRLSPDFRID</sequence>
<evidence type="ECO:0000313" key="7">
    <source>
        <dbReference type="Proteomes" id="UP000002168"/>
    </source>
</evidence>
<dbReference type="InterPro" id="IPR052028">
    <property type="entry name" value="HipA_Ser/Thr_kinase"/>
</dbReference>
<dbReference type="RefSeq" id="WP_012327148.1">
    <property type="nucleotide sequence ID" value="NC_010506.1"/>
</dbReference>
<dbReference type="STRING" id="392500.Swoo_4573"/>
<feature type="domain" description="HipA N-terminal subdomain 1" evidence="5">
    <location>
        <begin position="11"/>
        <end position="115"/>
    </location>
</feature>
<evidence type="ECO:0000256" key="2">
    <source>
        <dbReference type="ARBA" id="ARBA00022679"/>
    </source>
</evidence>
<dbReference type="Pfam" id="PF07804">
    <property type="entry name" value="HipA_C"/>
    <property type="match status" value="1"/>
</dbReference>
<dbReference type="PANTHER" id="PTHR37419">
    <property type="entry name" value="SERINE/THREONINE-PROTEIN KINASE TOXIN HIPA"/>
    <property type="match status" value="1"/>
</dbReference>
<proteinExistence type="inferred from homology"/>
<dbReference type="PANTHER" id="PTHR37419:SF1">
    <property type="entry name" value="SERINE_THREONINE-PROTEIN KINASE TOXIN HIPA"/>
    <property type="match status" value="1"/>
</dbReference>
<keyword evidence="7" id="KW-1185">Reference proteome</keyword>
<keyword evidence="3" id="KW-0418">Kinase</keyword>
<name>B1KL17_SHEWM</name>
<dbReference type="AlphaFoldDB" id="B1KL17"/>
<dbReference type="eggNOG" id="COG3550">
    <property type="taxonomic scope" value="Bacteria"/>
</dbReference>
<dbReference type="NCBIfam" id="TIGR03071">
    <property type="entry name" value="couple_hipA"/>
    <property type="match status" value="1"/>
</dbReference>
<organism evidence="6 7">
    <name type="scientific">Shewanella woodyi (strain ATCC 51908 / MS32)</name>
    <dbReference type="NCBI Taxonomy" id="392500"/>
    <lineage>
        <taxon>Bacteria</taxon>
        <taxon>Pseudomonadati</taxon>
        <taxon>Pseudomonadota</taxon>
        <taxon>Gammaproteobacteria</taxon>
        <taxon>Alteromonadales</taxon>
        <taxon>Shewanellaceae</taxon>
        <taxon>Shewanella</taxon>
    </lineage>
</organism>
<comment type="similarity">
    <text evidence="1">Belongs to the HipA Ser/Thr kinase family.</text>
</comment>
<evidence type="ECO:0000313" key="6">
    <source>
        <dbReference type="EMBL" id="ACA88823.1"/>
    </source>
</evidence>
<dbReference type="Proteomes" id="UP000002168">
    <property type="component" value="Chromosome"/>
</dbReference>
<dbReference type="EMBL" id="CP000961">
    <property type="protein sequence ID" value="ACA88823.1"/>
    <property type="molecule type" value="Genomic_DNA"/>
</dbReference>
<dbReference type="InterPro" id="IPR012893">
    <property type="entry name" value="HipA-like_C"/>
</dbReference>
<gene>
    <name evidence="6" type="ordered locus">Swoo_4573</name>
</gene>
<keyword evidence="2" id="KW-0808">Transferase</keyword>
<dbReference type="KEGG" id="swd:Swoo_4573"/>
<dbReference type="GO" id="GO:0005829">
    <property type="term" value="C:cytosol"/>
    <property type="evidence" value="ECO:0007669"/>
    <property type="project" value="TreeGrafter"/>
</dbReference>
<reference evidence="6 7" key="1">
    <citation type="submission" date="2008-02" db="EMBL/GenBank/DDBJ databases">
        <title>Complete sequence of Shewanella woodyi ATCC 51908.</title>
        <authorList>
            <consortium name="US DOE Joint Genome Institute"/>
            <person name="Copeland A."/>
            <person name="Lucas S."/>
            <person name="Lapidus A."/>
            <person name="Glavina del Rio T."/>
            <person name="Dalin E."/>
            <person name="Tice H."/>
            <person name="Bruce D."/>
            <person name="Goodwin L."/>
            <person name="Pitluck S."/>
            <person name="Sims D."/>
            <person name="Brettin T."/>
            <person name="Detter J.C."/>
            <person name="Han C."/>
            <person name="Kuske C.R."/>
            <person name="Schmutz J."/>
            <person name="Larimer F."/>
            <person name="Land M."/>
            <person name="Hauser L."/>
            <person name="Kyrpides N."/>
            <person name="Lykidis A."/>
            <person name="Zhao J.-S."/>
            <person name="Richardson P."/>
        </authorList>
    </citation>
    <scope>NUCLEOTIDE SEQUENCE [LARGE SCALE GENOMIC DNA]</scope>
    <source>
        <strain evidence="7">ATCC 51908 / MS32</strain>
    </source>
</reference>
<evidence type="ECO:0000259" key="4">
    <source>
        <dbReference type="Pfam" id="PF07804"/>
    </source>
</evidence>
<dbReference type="InterPro" id="IPR017508">
    <property type="entry name" value="HipA_N1"/>
</dbReference>
<evidence type="ECO:0000256" key="3">
    <source>
        <dbReference type="ARBA" id="ARBA00022777"/>
    </source>
</evidence>